<reference evidence="1 2" key="1">
    <citation type="submission" date="2023-12" db="EMBL/GenBank/DDBJ databases">
        <title>Amycolatopsis sp. V23-08.</title>
        <authorList>
            <person name="Somphong A."/>
        </authorList>
    </citation>
    <scope>NUCLEOTIDE SEQUENCE [LARGE SCALE GENOMIC DNA]</scope>
    <source>
        <strain evidence="1 2">V23-08</strain>
    </source>
</reference>
<keyword evidence="2" id="KW-1185">Reference proteome</keyword>
<name>A0ABU5RK82_9PSEU</name>
<dbReference type="RefSeq" id="WP_323334917.1">
    <property type="nucleotide sequence ID" value="NZ_JAYFSI010000014.1"/>
</dbReference>
<accession>A0ABU5RK82</accession>
<dbReference type="Proteomes" id="UP001304298">
    <property type="component" value="Unassembled WGS sequence"/>
</dbReference>
<sequence length="62" mass="6600">MRFLLGLTMTTAAQVAANFARLDAATVDGCRFTAGDTFATQGARIAALDKKLRPKGLPAIFR</sequence>
<evidence type="ECO:0000313" key="2">
    <source>
        <dbReference type="Proteomes" id="UP001304298"/>
    </source>
</evidence>
<gene>
    <name evidence="1" type="ORF">VA596_41080</name>
</gene>
<organism evidence="1 2">
    <name type="scientific">Amycolatopsis heterodermiae</name>
    <dbReference type="NCBI Taxonomy" id="3110235"/>
    <lineage>
        <taxon>Bacteria</taxon>
        <taxon>Bacillati</taxon>
        <taxon>Actinomycetota</taxon>
        <taxon>Actinomycetes</taxon>
        <taxon>Pseudonocardiales</taxon>
        <taxon>Pseudonocardiaceae</taxon>
        <taxon>Amycolatopsis</taxon>
    </lineage>
</organism>
<evidence type="ECO:0000313" key="1">
    <source>
        <dbReference type="EMBL" id="MEA5365979.1"/>
    </source>
</evidence>
<protein>
    <submittedName>
        <fullName evidence="1">Uncharacterized protein</fullName>
    </submittedName>
</protein>
<comment type="caution">
    <text evidence="1">The sequence shown here is derived from an EMBL/GenBank/DDBJ whole genome shotgun (WGS) entry which is preliminary data.</text>
</comment>
<dbReference type="EMBL" id="JAYFSI010000014">
    <property type="protein sequence ID" value="MEA5365979.1"/>
    <property type="molecule type" value="Genomic_DNA"/>
</dbReference>
<proteinExistence type="predicted"/>